<evidence type="ECO:0000259" key="2">
    <source>
        <dbReference type="Pfam" id="PF01243"/>
    </source>
</evidence>
<keyword evidence="1 3" id="KW-0560">Oxidoreductase</keyword>
<evidence type="ECO:0000313" key="3">
    <source>
        <dbReference type="EMBL" id="MDT0415448.1"/>
    </source>
</evidence>
<dbReference type="PANTHER" id="PTHR35176">
    <property type="entry name" value="HEME OXYGENASE HI_0854-RELATED"/>
    <property type="match status" value="1"/>
</dbReference>
<dbReference type="RefSeq" id="WP_007830316.1">
    <property type="nucleotide sequence ID" value="NZ_JAVRER010000009.1"/>
</dbReference>
<name>A0ABD5E2Z5_9ACTN</name>
<dbReference type="Gene3D" id="2.30.110.10">
    <property type="entry name" value="Electron Transport, Fmn-binding Protein, Chain A"/>
    <property type="match status" value="1"/>
</dbReference>
<protein>
    <submittedName>
        <fullName evidence="3">PPOX class F420-dependent oxidoreductase</fullName>
        <ecNumber evidence="3">1.-.-.-</ecNumber>
    </submittedName>
</protein>
<proteinExistence type="predicted"/>
<dbReference type="InterPro" id="IPR012349">
    <property type="entry name" value="Split_barrel_FMN-bd"/>
</dbReference>
<dbReference type="NCBIfam" id="TIGR03666">
    <property type="entry name" value="Rv2061_F420"/>
    <property type="match status" value="1"/>
</dbReference>
<dbReference type="SUPFAM" id="SSF50475">
    <property type="entry name" value="FMN-binding split barrel"/>
    <property type="match status" value="1"/>
</dbReference>
<dbReference type="GO" id="GO:0016491">
    <property type="term" value="F:oxidoreductase activity"/>
    <property type="evidence" value="ECO:0007669"/>
    <property type="project" value="UniProtKB-KW"/>
</dbReference>
<dbReference type="InterPro" id="IPR011576">
    <property type="entry name" value="Pyridox_Oxase_N"/>
</dbReference>
<evidence type="ECO:0000313" key="4">
    <source>
        <dbReference type="Proteomes" id="UP001183607"/>
    </source>
</evidence>
<gene>
    <name evidence="3" type="ORF">RM574_08085</name>
</gene>
<dbReference type="AlphaFoldDB" id="A0ABD5E2Z5"/>
<dbReference type="InterPro" id="IPR052019">
    <property type="entry name" value="F420H2_bilvrd_red/Heme_oxyg"/>
</dbReference>
<accession>A0ABD5E2Z5</accession>
<dbReference type="Pfam" id="PF01243">
    <property type="entry name" value="PNPOx_N"/>
    <property type="match status" value="1"/>
</dbReference>
<organism evidence="3 4">
    <name type="scientific">Streptomyces evansiae</name>
    <dbReference type="NCBI Taxonomy" id="3075535"/>
    <lineage>
        <taxon>Bacteria</taxon>
        <taxon>Bacillati</taxon>
        <taxon>Actinomycetota</taxon>
        <taxon>Actinomycetes</taxon>
        <taxon>Kitasatosporales</taxon>
        <taxon>Streptomycetaceae</taxon>
        <taxon>Streptomyces</taxon>
    </lineage>
</organism>
<evidence type="ECO:0000256" key="1">
    <source>
        <dbReference type="ARBA" id="ARBA00023002"/>
    </source>
</evidence>
<dbReference type="Proteomes" id="UP001183607">
    <property type="component" value="Unassembled WGS sequence"/>
</dbReference>
<dbReference type="EMBL" id="JAVRER010000009">
    <property type="protein sequence ID" value="MDT0415448.1"/>
    <property type="molecule type" value="Genomic_DNA"/>
</dbReference>
<dbReference type="PANTHER" id="PTHR35176:SF11">
    <property type="entry name" value="PYRIDOXAMINE 5'-PHOSPHATE OXIDASE FAMILY PROTEIN"/>
    <property type="match status" value="1"/>
</dbReference>
<feature type="domain" description="Pyridoxamine 5'-phosphate oxidase N-terminal" evidence="2">
    <location>
        <begin position="6"/>
        <end position="99"/>
    </location>
</feature>
<comment type="caution">
    <text evidence="3">The sequence shown here is derived from an EMBL/GenBank/DDBJ whole genome shotgun (WGS) entry which is preliminary data.</text>
</comment>
<dbReference type="EC" id="1.-.-.-" evidence="3"/>
<sequence>MSVPAELAAAKYVSLVTYRRSGVAVATPVWLAVDGERLVAWSDAHAGKVKRLRHTSRVSVRACDVRGRIAAGAGTYEGTGRVLDEAEGRAARRALARKYVLVRLTDLMRRVVPRTNRPGVALAVEFPAGV</sequence>
<reference evidence="4" key="1">
    <citation type="submission" date="2023-07" db="EMBL/GenBank/DDBJ databases">
        <title>30 novel species of actinomycetes from the DSMZ collection.</title>
        <authorList>
            <person name="Nouioui I."/>
        </authorList>
    </citation>
    <scope>NUCLEOTIDE SEQUENCE [LARGE SCALE GENOMIC DNA]</scope>
    <source>
        <strain evidence="4">DSM 41982</strain>
    </source>
</reference>
<dbReference type="InterPro" id="IPR019965">
    <property type="entry name" value="PPOX_F420-dep_Rv2061_put"/>
</dbReference>